<keyword evidence="2 3" id="KW-0694">RNA-binding</keyword>
<dbReference type="InterPro" id="IPR035979">
    <property type="entry name" value="RBD_domain_sf"/>
</dbReference>
<sequence>MAFPTLASFPRHEQNTAKPILAENGNEIADFLGIPASDSLASVASQYHSALSSPIPCEASEPSTERDLISFTPDDLAQFVTYSKAMARPASPPCTISKPPTSPEFSSNHHGLEPLRKPGLVPDMDEAGKTPNVYINGLPPHFRDDQLHAIAAPFGEIVSVRCFTRNSTKNPSGYGFVLFKTIAAAEKCIMTLKRSDLHPSFSKVNKPPRLVNSPDSSAFSTQPSSASLGSDPDSPLPGSPELDFKAKMARLEDKNSPNVYIEGLPMSADKNTLIELVYPYIIQSTRFIRSKVPQSQTMIAFMRMETRAAAEDVIRRLNGKTIRGWDGAESRVYLRIADTLDQRELRRSEASSREDEPGRLTIAQATLLNYRAKQQLQSTAVASNLLGLGIHNNGRPAEGRVPDPLAAAVHELLTGNPGARAQRLPAPPPPVNRCAPDALPTLPHPLAANIHNVLAMNPAQNQNIIWPTAPTSFSFPLFQDPLYAPYTCPPPASLPANMHPNVAALFESLAAMQMQQQRPSAQGPPVYPPPMAGFPNHFNTNANVNMQAQAQKFRHPNLGPFMRTPAENFVMQARAELQNLAGDNRNINPRLNNTSLPPSAPTAFQRPTTITTREVPLLQRPVAPQAQPQSSFVNPVQARNISLQGPARNVPPPPAAPRITTISTHVSNPSLIDIPQNANHMAQTTSTNDKNGRVRQSTISVGFPSAHARASTAPVVSRVGLQNNEIDNDIDHTLIPVRWERLFTNANANDTNANTNANRNTNANANTTATTNTNANANANANTNMNMNAKPVQIQNQNLSSHDASAPRTNSNSKSAPAPAPPPMSTRVFLGPQNVVHLPVLRFA</sequence>
<keyword evidence="1" id="KW-0677">Repeat</keyword>
<dbReference type="InterPro" id="IPR012677">
    <property type="entry name" value="Nucleotide-bd_a/b_plait_sf"/>
</dbReference>
<evidence type="ECO:0000313" key="6">
    <source>
        <dbReference type="EMBL" id="KAF7343856.1"/>
    </source>
</evidence>
<feature type="region of interest" description="Disordered" evidence="4">
    <location>
        <begin position="750"/>
        <end position="783"/>
    </location>
</feature>
<feature type="compositionally biased region" description="Polar residues" evidence="4">
    <location>
        <begin position="585"/>
        <end position="597"/>
    </location>
</feature>
<dbReference type="OrthoDB" id="271725at2759"/>
<dbReference type="PROSITE" id="PS50102">
    <property type="entry name" value="RRM"/>
    <property type="match status" value="1"/>
</dbReference>
<gene>
    <name evidence="6" type="ORF">MSAN_01966900</name>
</gene>
<dbReference type="EMBL" id="JACAZH010000022">
    <property type="protein sequence ID" value="KAF7343856.1"/>
    <property type="molecule type" value="Genomic_DNA"/>
</dbReference>
<feature type="domain" description="RRM" evidence="5">
    <location>
        <begin position="131"/>
        <end position="209"/>
    </location>
</feature>
<reference evidence="6" key="1">
    <citation type="submission" date="2020-05" db="EMBL/GenBank/DDBJ databases">
        <title>Mycena genomes resolve the evolution of fungal bioluminescence.</title>
        <authorList>
            <person name="Tsai I.J."/>
        </authorList>
    </citation>
    <scope>NUCLEOTIDE SEQUENCE</scope>
    <source>
        <strain evidence="6">160909Yilan</strain>
    </source>
</reference>
<dbReference type="SUPFAM" id="SSF54928">
    <property type="entry name" value="RNA-binding domain, RBD"/>
    <property type="match status" value="2"/>
</dbReference>
<feature type="compositionally biased region" description="Polar residues" evidence="4">
    <location>
        <begin position="798"/>
        <end position="815"/>
    </location>
</feature>
<dbReference type="PANTHER" id="PTHR24012">
    <property type="entry name" value="RNA BINDING PROTEIN"/>
    <property type="match status" value="1"/>
</dbReference>
<organism evidence="6 7">
    <name type="scientific">Mycena sanguinolenta</name>
    <dbReference type="NCBI Taxonomy" id="230812"/>
    <lineage>
        <taxon>Eukaryota</taxon>
        <taxon>Fungi</taxon>
        <taxon>Dikarya</taxon>
        <taxon>Basidiomycota</taxon>
        <taxon>Agaricomycotina</taxon>
        <taxon>Agaricomycetes</taxon>
        <taxon>Agaricomycetidae</taxon>
        <taxon>Agaricales</taxon>
        <taxon>Marasmiineae</taxon>
        <taxon>Mycenaceae</taxon>
        <taxon>Mycena</taxon>
    </lineage>
</organism>
<feature type="region of interest" description="Disordered" evidence="4">
    <location>
        <begin position="201"/>
        <end position="241"/>
    </location>
</feature>
<name>A0A8H7CPU8_9AGAR</name>
<dbReference type="SMART" id="SM00360">
    <property type="entry name" value="RRM"/>
    <property type="match status" value="2"/>
</dbReference>
<dbReference type="Pfam" id="PF00076">
    <property type="entry name" value="RRM_1"/>
    <property type="match status" value="1"/>
</dbReference>
<proteinExistence type="predicted"/>
<evidence type="ECO:0000313" key="7">
    <source>
        <dbReference type="Proteomes" id="UP000623467"/>
    </source>
</evidence>
<dbReference type="InterPro" id="IPR000504">
    <property type="entry name" value="RRM_dom"/>
</dbReference>
<evidence type="ECO:0000256" key="4">
    <source>
        <dbReference type="SAM" id="MobiDB-lite"/>
    </source>
</evidence>
<dbReference type="GO" id="GO:0003723">
    <property type="term" value="F:RNA binding"/>
    <property type="evidence" value="ECO:0007669"/>
    <property type="project" value="UniProtKB-UniRule"/>
</dbReference>
<feature type="region of interest" description="Disordered" evidence="4">
    <location>
        <begin position="798"/>
        <end position="827"/>
    </location>
</feature>
<accession>A0A8H7CPU8</accession>
<evidence type="ECO:0000256" key="1">
    <source>
        <dbReference type="ARBA" id="ARBA00022737"/>
    </source>
</evidence>
<dbReference type="Gene3D" id="3.30.70.330">
    <property type="match status" value="2"/>
</dbReference>
<keyword evidence="7" id="KW-1185">Reference proteome</keyword>
<dbReference type="Proteomes" id="UP000623467">
    <property type="component" value="Unassembled WGS sequence"/>
</dbReference>
<feature type="region of interest" description="Disordered" evidence="4">
    <location>
        <begin position="583"/>
        <end position="604"/>
    </location>
</feature>
<feature type="compositionally biased region" description="Low complexity" evidence="4">
    <location>
        <begin position="213"/>
        <end position="233"/>
    </location>
</feature>
<protein>
    <submittedName>
        <fullName evidence="6">RRM domain-containing protein</fullName>
    </submittedName>
</protein>
<evidence type="ECO:0000256" key="3">
    <source>
        <dbReference type="PROSITE-ProRule" id="PRU00176"/>
    </source>
</evidence>
<dbReference type="AlphaFoldDB" id="A0A8H7CPU8"/>
<evidence type="ECO:0000256" key="2">
    <source>
        <dbReference type="ARBA" id="ARBA00022884"/>
    </source>
</evidence>
<feature type="region of interest" description="Disordered" evidence="4">
    <location>
        <begin position="90"/>
        <end position="127"/>
    </location>
</feature>
<comment type="caution">
    <text evidence="6">The sequence shown here is derived from an EMBL/GenBank/DDBJ whole genome shotgun (WGS) entry which is preliminary data.</text>
</comment>
<evidence type="ECO:0000259" key="5">
    <source>
        <dbReference type="PROSITE" id="PS50102"/>
    </source>
</evidence>